<dbReference type="AlphaFoldDB" id="A0A8J2PJK4"/>
<comment type="caution">
    <text evidence="2">The sequence shown here is derived from an EMBL/GenBank/DDBJ whole genome shotgun (WGS) entry which is preliminary data.</text>
</comment>
<proteinExistence type="predicted"/>
<dbReference type="Pfam" id="PF01936">
    <property type="entry name" value="NYN"/>
    <property type="match status" value="1"/>
</dbReference>
<dbReference type="GO" id="GO:0004540">
    <property type="term" value="F:RNA nuclease activity"/>
    <property type="evidence" value="ECO:0007669"/>
    <property type="project" value="InterPro"/>
</dbReference>
<protein>
    <recommendedName>
        <fullName evidence="1">NYN domain-containing protein</fullName>
    </recommendedName>
</protein>
<gene>
    <name evidence="2" type="ORF">AFUS01_LOCUS42602</name>
</gene>
<evidence type="ECO:0000313" key="2">
    <source>
        <dbReference type="EMBL" id="CAG7832948.1"/>
    </source>
</evidence>
<evidence type="ECO:0000259" key="1">
    <source>
        <dbReference type="Pfam" id="PF01936"/>
    </source>
</evidence>
<keyword evidence="3" id="KW-1185">Reference proteome</keyword>
<evidence type="ECO:0000313" key="3">
    <source>
        <dbReference type="Proteomes" id="UP000708208"/>
    </source>
</evidence>
<reference evidence="2" key="1">
    <citation type="submission" date="2021-06" db="EMBL/GenBank/DDBJ databases">
        <authorList>
            <person name="Hodson N. C."/>
            <person name="Mongue J. A."/>
            <person name="Jaron S. K."/>
        </authorList>
    </citation>
    <scope>NUCLEOTIDE SEQUENCE</scope>
</reference>
<name>A0A8J2PJK4_9HEXA</name>
<dbReference type="InterPro" id="IPR021139">
    <property type="entry name" value="NYN"/>
</dbReference>
<feature type="domain" description="NYN" evidence="1">
    <location>
        <begin position="10"/>
        <end position="165"/>
    </location>
</feature>
<dbReference type="Proteomes" id="UP000708208">
    <property type="component" value="Unassembled WGS sequence"/>
</dbReference>
<accession>A0A8J2PJK4</accession>
<dbReference type="OrthoDB" id="8117466at2759"/>
<organism evidence="2 3">
    <name type="scientific">Allacma fusca</name>
    <dbReference type="NCBI Taxonomy" id="39272"/>
    <lineage>
        <taxon>Eukaryota</taxon>
        <taxon>Metazoa</taxon>
        <taxon>Ecdysozoa</taxon>
        <taxon>Arthropoda</taxon>
        <taxon>Hexapoda</taxon>
        <taxon>Collembola</taxon>
        <taxon>Symphypleona</taxon>
        <taxon>Sminthuridae</taxon>
        <taxon>Allacma</taxon>
    </lineage>
</organism>
<sequence>MDLFPQGVAIVYIDNSNIFINTQKHSARLKGYLPKIQDVCCRIDIGKLVDLACEGKQVLCGKLYGSEPPALDTVWKAIRRKEIEVHTCKKSFASKEKETDTSLTADAVEDCVQYSADKVGTLRTFILFSGDRDMLPVVQKAEKYGWNVHVWAFKNSLSDGIARECRQNQCVQIFFIDSVFHEITFCETEWSLRVPRERSLVLIFSDSPGVWKKPAKDAFIHKVIDTSSRLFSLPTRGLFLTDRHFAVVVCLEEKYTKSGDKRSTYDFTDHVWSKAKFLKNNLENCVEFQTYINFLQYRDPNLNDLDVDDEHLPDEIELEDNASLNPEDYFDINFQPVKQKTKKNHTRYSEHCMYRFWCKNGIQCRYTHSPEEKEYFKKNPQIGPMQRYRYKSRFCTLAYCDYRDRPYLCPFAHDVKEVRCLRCLEIGLHWTDECPLNQ</sequence>
<dbReference type="EMBL" id="CAJVCH010567771">
    <property type="protein sequence ID" value="CAG7832948.1"/>
    <property type="molecule type" value="Genomic_DNA"/>
</dbReference>